<protein>
    <submittedName>
        <fullName evidence="1">Uncharacterized protein</fullName>
    </submittedName>
</protein>
<keyword evidence="2" id="KW-1185">Reference proteome</keyword>
<dbReference type="EMBL" id="BQNB010017071">
    <property type="protein sequence ID" value="GJT59015.1"/>
    <property type="molecule type" value="Genomic_DNA"/>
</dbReference>
<reference evidence="1" key="1">
    <citation type="journal article" date="2022" name="Int. J. Mol. Sci.">
        <title>Draft Genome of Tanacetum Coccineum: Genomic Comparison of Closely Related Tanacetum-Family Plants.</title>
        <authorList>
            <person name="Yamashiro T."/>
            <person name="Shiraishi A."/>
            <person name="Nakayama K."/>
            <person name="Satake H."/>
        </authorList>
    </citation>
    <scope>NUCLEOTIDE SEQUENCE</scope>
</reference>
<proteinExistence type="predicted"/>
<name>A0ABQ5F6W0_9ASTR</name>
<gene>
    <name evidence="1" type="ORF">Tco_1002548</name>
</gene>
<dbReference type="Proteomes" id="UP001151760">
    <property type="component" value="Unassembled WGS sequence"/>
</dbReference>
<organism evidence="1 2">
    <name type="scientific">Tanacetum coccineum</name>
    <dbReference type="NCBI Taxonomy" id="301880"/>
    <lineage>
        <taxon>Eukaryota</taxon>
        <taxon>Viridiplantae</taxon>
        <taxon>Streptophyta</taxon>
        <taxon>Embryophyta</taxon>
        <taxon>Tracheophyta</taxon>
        <taxon>Spermatophyta</taxon>
        <taxon>Magnoliopsida</taxon>
        <taxon>eudicotyledons</taxon>
        <taxon>Gunneridae</taxon>
        <taxon>Pentapetalae</taxon>
        <taxon>asterids</taxon>
        <taxon>campanulids</taxon>
        <taxon>Asterales</taxon>
        <taxon>Asteraceae</taxon>
        <taxon>Asteroideae</taxon>
        <taxon>Anthemideae</taxon>
        <taxon>Anthemidinae</taxon>
        <taxon>Tanacetum</taxon>
    </lineage>
</organism>
<sequence length="176" mass="19960">MARYAIGRYEDVSALFDSRRYKRPTEQKKSKRGGKCSADGLYSAWICVVVQFFGIQKSCSGSRISKVLDVRLLVADWESAKTDEQIQRCVRSCVIDESSGLMDKREGERFGNCYRCVGYERVGIVVVNQRRDAVSPAYEKLYKGSVVALKPKCVWQAMAVKESSQLRNTTTTTRRC</sequence>
<reference evidence="1" key="2">
    <citation type="submission" date="2022-01" db="EMBL/GenBank/DDBJ databases">
        <authorList>
            <person name="Yamashiro T."/>
            <person name="Shiraishi A."/>
            <person name="Satake H."/>
            <person name="Nakayama K."/>
        </authorList>
    </citation>
    <scope>NUCLEOTIDE SEQUENCE</scope>
</reference>
<evidence type="ECO:0000313" key="1">
    <source>
        <dbReference type="EMBL" id="GJT59015.1"/>
    </source>
</evidence>
<comment type="caution">
    <text evidence="1">The sequence shown here is derived from an EMBL/GenBank/DDBJ whole genome shotgun (WGS) entry which is preliminary data.</text>
</comment>
<accession>A0ABQ5F6W0</accession>
<evidence type="ECO:0000313" key="2">
    <source>
        <dbReference type="Proteomes" id="UP001151760"/>
    </source>
</evidence>